<keyword evidence="7" id="KW-0106">Calcium</keyword>
<dbReference type="PANTHER" id="PTHR11742">
    <property type="entry name" value="MANNOSYL-OLIGOSACCHARIDE ALPHA-1,2-MANNOSIDASE-RELATED"/>
    <property type="match status" value="1"/>
</dbReference>
<name>A0AAI8YFR2_9PEZI</name>
<comment type="pathway">
    <text evidence="2">Protein modification; protein glycosylation.</text>
</comment>
<dbReference type="GO" id="GO:0005975">
    <property type="term" value="P:carbohydrate metabolic process"/>
    <property type="evidence" value="ECO:0007669"/>
    <property type="project" value="InterPro"/>
</dbReference>
<organism evidence="11 12">
    <name type="scientific">Anthostomella pinea</name>
    <dbReference type="NCBI Taxonomy" id="933095"/>
    <lineage>
        <taxon>Eukaryota</taxon>
        <taxon>Fungi</taxon>
        <taxon>Dikarya</taxon>
        <taxon>Ascomycota</taxon>
        <taxon>Pezizomycotina</taxon>
        <taxon>Sordariomycetes</taxon>
        <taxon>Xylariomycetidae</taxon>
        <taxon>Xylariales</taxon>
        <taxon>Xylariaceae</taxon>
        <taxon>Anthostomella</taxon>
    </lineage>
</organism>
<evidence type="ECO:0000256" key="2">
    <source>
        <dbReference type="ARBA" id="ARBA00004922"/>
    </source>
</evidence>
<evidence type="ECO:0000256" key="1">
    <source>
        <dbReference type="ARBA" id="ARBA00001913"/>
    </source>
</evidence>
<keyword evidence="10" id="KW-0812">Transmembrane</keyword>
<protein>
    <recommendedName>
        <fullName evidence="9">alpha-1,2-Mannosidase</fullName>
        <ecNumber evidence="9">3.2.1.-</ecNumber>
    </recommendedName>
</protein>
<dbReference type="InterPro" id="IPR050749">
    <property type="entry name" value="Glycosyl_Hydrolase_47"/>
</dbReference>
<keyword evidence="4 9" id="KW-0378">Hydrolase</keyword>
<feature type="binding site" evidence="7">
    <location>
        <position position="563"/>
    </location>
    <ligand>
        <name>Ca(2+)</name>
        <dbReference type="ChEBI" id="CHEBI:29108"/>
    </ligand>
</feature>
<dbReference type="GO" id="GO:0005783">
    <property type="term" value="C:endoplasmic reticulum"/>
    <property type="evidence" value="ECO:0007669"/>
    <property type="project" value="TreeGrafter"/>
</dbReference>
<keyword evidence="9" id="KW-0326">Glycosidase</keyword>
<evidence type="ECO:0000256" key="5">
    <source>
        <dbReference type="ARBA" id="ARBA00023157"/>
    </source>
</evidence>
<evidence type="ECO:0000256" key="4">
    <source>
        <dbReference type="ARBA" id="ARBA00022801"/>
    </source>
</evidence>
<dbReference type="SUPFAM" id="SSF48225">
    <property type="entry name" value="Seven-hairpin glycosidases"/>
    <property type="match status" value="1"/>
</dbReference>
<gene>
    <name evidence="11" type="ORF">KHLLAP_LOCUS3570</name>
</gene>
<dbReference type="EC" id="3.2.1.-" evidence="9"/>
<proteinExistence type="inferred from homology"/>
<feature type="active site" description="Proton donor" evidence="6">
    <location>
        <position position="182"/>
    </location>
</feature>
<feature type="active site" description="Proton donor" evidence="6">
    <location>
        <position position="430"/>
    </location>
</feature>
<evidence type="ECO:0000256" key="7">
    <source>
        <dbReference type="PIRSR" id="PIRSR601382-2"/>
    </source>
</evidence>
<dbReference type="GO" id="GO:0005509">
    <property type="term" value="F:calcium ion binding"/>
    <property type="evidence" value="ECO:0007669"/>
    <property type="project" value="InterPro"/>
</dbReference>
<dbReference type="AlphaFoldDB" id="A0AAI8YFR2"/>
<keyword evidence="10" id="KW-0472">Membrane</keyword>
<feature type="active site" evidence="6">
    <location>
        <position position="475"/>
    </location>
</feature>
<dbReference type="PRINTS" id="PR00747">
    <property type="entry name" value="GLYHDRLASE47"/>
</dbReference>
<comment type="cofactor">
    <cofactor evidence="1 7">
        <name>Ca(2+)</name>
        <dbReference type="ChEBI" id="CHEBI:29108"/>
    </cofactor>
</comment>
<accession>A0AAI8YFR2</accession>
<evidence type="ECO:0000256" key="8">
    <source>
        <dbReference type="PIRSR" id="PIRSR601382-3"/>
    </source>
</evidence>
<dbReference type="Gene3D" id="1.50.10.10">
    <property type="match status" value="1"/>
</dbReference>
<dbReference type="PANTHER" id="PTHR11742:SF89">
    <property type="entry name" value="ALPHA-1,2-MANNOSIDASE"/>
    <property type="match status" value="1"/>
</dbReference>
<evidence type="ECO:0000313" key="11">
    <source>
        <dbReference type="EMBL" id="CAJ2503102.1"/>
    </source>
</evidence>
<feature type="disulfide bond" evidence="8">
    <location>
        <begin position="387"/>
        <end position="416"/>
    </location>
</feature>
<dbReference type="GO" id="GO:0036503">
    <property type="term" value="P:ERAD pathway"/>
    <property type="evidence" value="ECO:0007669"/>
    <property type="project" value="UniProtKB-ARBA"/>
</dbReference>
<feature type="active site" evidence="6">
    <location>
        <position position="317"/>
    </location>
</feature>
<evidence type="ECO:0000256" key="6">
    <source>
        <dbReference type="PIRSR" id="PIRSR601382-1"/>
    </source>
</evidence>
<dbReference type="InterPro" id="IPR036026">
    <property type="entry name" value="Seven-hairpin_glycosidases"/>
</dbReference>
<dbReference type="FunFam" id="1.50.10.10:FF:000037">
    <property type="entry name" value="alpha-1,2-Mannosidase"/>
    <property type="match status" value="1"/>
</dbReference>
<evidence type="ECO:0000256" key="10">
    <source>
        <dbReference type="SAM" id="Phobius"/>
    </source>
</evidence>
<comment type="similarity">
    <text evidence="3 9">Belongs to the glycosyl hydrolase 47 family.</text>
</comment>
<keyword evidence="5 8" id="KW-1015">Disulfide bond</keyword>
<dbReference type="GO" id="GO:0016020">
    <property type="term" value="C:membrane"/>
    <property type="evidence" value="ECO:0007669"/>
    <property type="project" value="InterPro"/>
</dbReference>
<feature type="transmembrane region" description="Helical" evidence="10">
    <location>
        <begin position="12"/>
        <end position="31"/>
    </location>
</feature>
<evidence type="ECO:0000256" key="9">
    <source>
        <dbReference type="RuleBase" id="RU361193"/>
    </source>
</evidence>
<keyword evidence="12" id="KW-1185">Reference proteome</keyword>
<dbReference type="Proteomes" id="UP001295740">
    <property type="component" value="Unassembled WGS sequence"/>
</dbReference>
<evidence type="ECO:0000313" key="12">
    <source>
        <dbReference type="Proteomes" id="UP001295740"/>
    </source>
</evidence>
<dbReference type="InterPro" id="IPR012341">
    <property type="entry name" value="6hp_glycosidase-like_sf"/>
</dbReference>
<comment type="caution">
    <text evidence="11">The sequence shown here is derived from an EMBL/GenBank/DDBJ whole genome shotgun (WGS) entry which is preliminary data.</text>
</comment>
<dbReference type="GO" id="GO:0004571">
    <property type="term" value="F:mannosyl-oligosaccharide 1,2-alpha-mannosidase activity"/>
    <property type="evidence" value="ECO:0007669"/>
    <property type="project" value="InterPro"/>
</dbReference>
<dbReference type="Pfam" id="PF01532">
    <property type="entry name" value="Glyco_hydro_47"/>
    <property type="match status" value="1"/>
</dbReference>
<sequence length="571" mass="64416">MAVMRGARTRLIPITIAILLLYLMFVILPGLKDVPKSRDFTYVKSSFDWSTVPETYPIPASELTALPKGKSRTLPKVQFAFRPDTTRAGRAHDLDIQDRQKQIKHAFEKSWTSYKNHAWMFDELTPVSGEGKNTFGGWAATLVDSLDTLWIMDMKADFYDAVAAVATIDWSDTQETACNFFETTIRHLGGLLSAYDLSQEAVLLQKAVELGDMLYMAFDTPNRMPPFWLDFNKARTGTLHPGTHDPSATVASSPLEFTRLAQLTGEDKYYDAIDRITRLLDQTQNSTKLPGMWPTFFDMENLVFDQEEGFTLGALADSLYELLPKMYAILGGLEPVYEKLYRDAMDAVTEHLLFRPMTPDQADILFTGNVYVRKRAELQPEVQHLGCFVGGMFGLGGKLLGLPEQLEIGEKITKGCVWAYDAMPAGIMPEIMAVIPCPTLAACEWDQAEWEAKGDRSLQKGIENARDPRYILRPEAIESVFLMYRITGKQEYQDMAWRMFQSIRKATETSLAFSAISDVTVNGGAAQKDDSMESFWLSETLKYFYLIFSPPGLISLDEYVLNTEAHPLKRP</sequence>
<keyword evidence="7" id="KW-0479">Metal-binding</keyword>
<reference evidence="11" key="1">
    <citation type="submission" date="2023-10" db="EMBL/GenBank/DDBJ databases">
        <authorList>
            <person name="Hackl T."/>
        </authorList>
    </citation>
    <scope>NUCLEOTIDE SEQUENCE</scope>
</reference>
<keyword evidence="10" id="KW-1133">Transmembrane helix</keyword>
<dbReference type="InterPro" id="IPR001382">
    <property type="entry name" value="Glyco_hydro_47"/>
</dbReference>
<dbReference type="EMBL" id="CAUWAG010000004">
    <property type="protein sequence ID" value="CAJ2503102.1"/>
    <property type="molecule type" value="Genomic_DNA"/>
</dbReference>
<evidence type="ECO:0000256" key="3">
    <source>
        <dbReference type="ARBA" id="ARBA00007658"/>
    </source>
</evidence>